<name>A0ABD3MSH7_9STRA</name>
<accession>A0ABD3MSH7</accession>
<evidence type="ECO:0000313" key="2">
    <source>
        <dbReference type="EMBL" id="KAL3765187.1"/>
    </source>
</evidence>
<feature type="region of interest" description="Disordered" evidence="1">
    <location>
        <begin position="64"/>
        <end position="154"/>
    </location>
</feature>
<feature type="region of interest" description="Disordered" evidence="1">
    <location>
        <begin position="1"/>
        <end position="49"/>
    </location>
</feature>
<feature type="compositionally biased region" description="Polar residues" evidence="1">
    <location>
        <begin position="118"/>
        <end position="128"/>
    </location>
</feature>
<protein>
    <submittedName>
        <fullName evidence="2">Uncharacterized protein</fullName>
    </submittedName>
</protein>
<keyword evidence="3" id="KW-1185">Reference proteome</keyword>
<dbReference type="EMBL" id="JALLBG020000097">
    <property type="protein sequence ID" value="KAL3765187.1"/>
    <property type="molecule type" value="Genomic_DNA"/>
</dbReference>
<feature type="compositionally biased region" description="Polar residues" evidence="1">
    <location>
        <begin position="18"/>
        <end position="27"/>
    </location>
</feature>
<evidence type="ECO:0000256" key="1">
    <source>
        <dbReference type="SAM" id="MobiDB-lite"/>
    </source>
</evidence>
<dbReference type="Proteomes" id="UP001530293">
    <property type="component" value="Unassembled WGS sequence"/>
</dbReference>
<comment type="caution">
    <text evidence="2">The sequence shown here is derived from an EMBL/GenBank/DDBJ whole genome shotgun (WGS) entry which is preliminary data.</text>
</comment>
<reference evidence="2 3" key="1">
    <citation type="submission" date="2024-10" db="EMBL/GenBank/DDBJ databases">
        <title>Updated reference genomes for cyclostephanoid diatoms.</title>
        <authorList>
            <person name="Roberts W.R."/>
            <person name="Alverson A.J."/>
        </authorList>
    </citation>
    <scope>NUCLEOTIDE SEQUENCE [LARGE SCALE GENOMIC DNA]</scope>
    <source>
        <strain evidence="2 3">AJA232-27</strain>
    </source>
</reference>
<feature type="compositionally biased region" description="Low complexity" evidence="1">
    <location>
        <begin position="136"/>
        <end position="151"/>
    </location>
</feature>
<evidence type="ECO:0000313" key="3">
    <source>
        <dbReference type="Proteomes" id="UP001530293"/>
    </source>
</evidence>
<sequence length="202" mass="22268">MTTRNELMHPSLLRRNGGNLNPPQTKVQIHDVSPNRHGSPGNGISEMHINNNITFGTSYDEKIDDTSISSSSSGLLVEERQQQHTSYDDSIRDKSNETEPHTVSFDLDNSDNGDGIQQALQRYRTPQRSPRKRCVASSSPSPSSSTSFFPPSASPPKLCLGDISDIVDNALTRVADAMFDGMRCGMDDTCHRWTYVPGEDSP</sequence>
<dbReference type="AlphaFoldDB" id="A0ABD3MSH7"/>
<feature type="compositionally biased region" description="Basic and acidic residues" evidence="1">
    <location>
        <begin position="77"/>
        <end position="100"/>
    </location>
</feature>
<organism evidence="2 3">
    <name type="scientific">Discostella pseudostelligera</name>
    <dbReference type="NCBI Taxonomy" id="259834"/>
    <lineage>
        <taxon>Eukaryota</taxon>
        <taxon>Sar</taxon>
        <taxon>Stramenopiles</taxon>
        <taxon>Ochrophyta</taxon>
        <taxon>Bacillariophyta</taxon>
        <taxon>Coscinodiscophyceae</taxon>
        <taxon>Thalassiosirophycidae</taxon>
        <taxon>Stephanodiscales</taxon>
        <taxon>Stephanodiscaceae</taxon>
        <taxon>Discostella</taxon>
    </lineage>
</organism>
<proteinExistence type="predicted"/>
<gene>
    <name evidence="2" type="ORF">ACHAWU_010378</name>
</gene>